<gene>
    <name evidence="1" type="ORF">PMEA_00010583</name>
</gene>
<comment type="caution">
    <text evidence="1">The sequence shown here is derived from an EMBL/GenBank/DDBJ whole genome shotgun (WGS) entry which is preliminary data.</text>
</comment>
<dbReference type="Proteomes" id="UP001159428">
    <property type="component" value="Unassembled WGS sequence"/>
</dbReference>
<organism evidence="1 2">
    <name type="scientific">Pocillopora meandrina</name>
    <dbReference type="NCBI Taxonomy" id="46732"/>
    <lineage>
        <taxon>Eukaryota</taxon>
        <taxon>Metazoa</taxon>
        <taxon>Cnidaria</taxon>
        <taxon>Anthozoa</taxon>
        <taxon>Hexacorallia</taxon>
        <taxon>Scleractinia</taxon>
        <taxon>Astrocoeniina</taxon>
        <taxon>Pocilloporidae</taxon>
        <taxon>Pocillopora</taxon>
    </lineage>
</organism>
<accession>A0AAU9VMR5</accession>
<evidence type="ECO:0000313" key="1">
    <source>
        <dbReference type="EMBL" id="CAH3034323.1"/>
    </source>
</evidence>
<dbReference type="AlphaFoldDB" id="A0AAU9VMR5"/>
<reference evidence="1 2" key="1">
    <citation type="submission" date="2022-05" db="EMBL/GenBank/DDBJ databases">
        <authorList>
            <consortium name="Genoscope - CEA"/>
            <person name="William W."/>
        </authorList>
    </citation>
    <scope>NUCLEOTIDE SEQUENCE [LARGE SCALE GENOMIC DNA]</scope>
</reference>
<dbReference type="EMBL" id="CALNXJ010000002">
    <property type="protein sequence ID" value="CAH3034323.1"/>
    <property type="molecule type" value="Genomic_DNA"/>
</dbReference>
<protein>
    <submittedName>
        <fullName evidence="1">Uncharacterized protein</fullName>
    </submittedName>
</protein>
<name>A0AAU9VMR5_9CNID</name>
<proteinExistence type="predicted"/>
<sequence>MSAASDYPEIVPKSASEAKGIDFCGTKHSCYIIRSDVGVYMRCEDIHAGKDIKIHRLSEACRWGDHYLATDSYFYIIKGDEYRRVTNLSKDDDAVVYSLHCNCRGGSSYYSAFGYWYIVFANRGTYRRVSNMNKDEDAVEYKIHQAFQDGIYFWGNNNYVYCLKQAGERGVTYHRSTNMNLNKYCGDFSVHESVLKFIPGGIAHTHGKVFGYWKDVKCLQNDSDTAIEWGKPIKKTVGFDRSTMSSIEFEWSIEMGISEEVGIKAQVSELIEALCKVQYSLKERFGGKLVNTEQFEWSDTTKEDENVKLKIPPNTKLYVWQFQMGFGKKENLFSYDTAITYDIKVQLSVRHAIVPRSELLLIDFTLSEYELKNMSAASDYPEIVPKSAPEARGIDFCGTKKTFYIIRSDVGVYMSCEDIHTGKRIKIHRLSEACRWGDHYLATNSYFYIIKGDEYRRVTDLSKDDDAVVYSLHCNCRGGSGYYSAFGNWYIVFAKRGTYRRVSNMNKDEDAVEYKIHQAFQDGIYFWGTKNYVYCLEQAGKWGVTYHRSTNMNLNKDCKDFSVHESVLKFLPGGMAQTYGKVFGYWKEVKCLQNDSNTAIEWEKNIKKTVGFDRSTMSSIESEWSIETTRSEEKEITAQVSDLIKGLCKVQYGLRETFGGKMVNTEQFKWSDTTEIEETLKVKIPPNTKLYVWQFQMGFGEKNNLFSLDTAITYDETPPEKRLEYFKH</sequence>
<keyword evidence="2" id="KW-1185">Reference proteome</keyword>
<evidence type="ECO:0000313" key="2">
    <source>
        <dbReference type="Proteomes" id="UP001159428"/>
    </source>
</evidence>